<organism evidence="2 3">
    <name type="scientific">Gulo gulo</name>
    <name type="common">Wolverine</name>
    <name type="synonym">Gluton</name>
    <dbReference type="NCBI Taxonomy" id="48420"/>
    <lineage>
        <taxon>Eukaryota</taxon>
        <taxon>Metazoa</taxon>
        <taxon>Chordata</taxon>
        <taxon>Craniata</taxon>
        <taxon>Vertebrata</taxon>
        <taxon>Euteleostomi</taxon>
        <taxon>Mammalia</taxon>
        <taxon>Eutheria</taxon>
        <taxon>Laurasiatheria</taxon>
        <taxon>Carnivora</taxon>
        <taxon>Caniformia</taxon>
        <taxon>Musteloidea</taxon>
        <taxon>Mustelidae</taxon>
        <taxon>Guloninae</taxon>
        <taxon>Gulo</taxon>
    </lineage>
</organism>
<protein>
    <submittedName>
        <fullName evidence="2">Uncharacterized protein</fullName>
    </submittedName>
</protein>
<evidence type="ECO:0000256" key="1">
    <source>
        <dbReference type="SAM" id="MobiDB-lite"/>
    </source>
</evidence>
<feature type="compositionally biased region" description="Gly residues" evidence="1">
    <location>
        <begin position="24"/>
        <end position="42"/>
    </location>
</feature>
<accession>A0A9X9PZD5</accession>
<dbReference type="AlphaFoldDB" id="A0A9X9PZD5"/>
<dbReference type="EMBL" id="CYRY02011297">
    <property type="protein sequence ID" value="VCW79079.1"/>
    <property type="molecule type" value="Genomic_DNA"/>
</dbReference>
<feature type="region of interest" description="Disordered" evidence="1">
    <location>
        <begin position="18"/>
        <end position="42"/>
    </location>
</feature>
<evidence type="ECO:0000313" key="2">
    <source>
        <dbReference type="EMBL" id="VCW79079.1"/>
    </source>
</evidence>
<reference evidence="2 3" key="1">
    <citation type="submission" date="2018-10" db="EMBL/GenBank/DDBJ databases">
        <authorList>
            <person name="Ekblom R."/>
            <person name="Jareborg N."/>
        </authorList>
    </citation>
    <scope>NUCLEOTIDE SEQUENCE [LARGE SCALE GENOMIC DNA]</scope>
    <source>
        <tissue evidence="2">Muscle</tissue>
    </source>
</reference>
<name>A0A9X9PZD5_GULGU</name>
<comment type="caution">
    <text evidence="2">The sequence shown here is derived from an EMBL/GenBank/DDBJ whole genome shotgun (WGS) entry which is preliminary data.</text>
</comment>
<sequence length="42" mass="4492">MWFGTLVKRLFLTFFKEEEKEEGGGGGGGGGEETQGARGQGR</sequence>
<proteinExistence type="predicted"/>
<gene>
    <name evidence="2" type="ORF">BN2614_LOCUS1</name>
</gene>
<keyword evidence="3" id="KW-1185">Reference proteome</keyword>
<evidence type="ECO:0000313" key="3">
    <source>
        <dbReference type="Proteomes" id="UP000269945"/>
    </source>
</evidence>
<dbReference type="Proteomes" id="UP000269945">
    <property type="component" value="Unassembled WGS sequence"/>
</dbReference>